<keyword evidence="1" id="KW-1133">Transmembrane helix</keyword>
<dbReference type="EMBL" id="AUZY01005360">
    <property type="protein sequence ID" value="EQD59356.1"/>
    <property type="molecule type" value="Genomic_DNA"/>
</dbReference>
<feature type="transmembrane region" description="Helical" evidence="1">
    <location>
        <begin position="20"/>
        <end position="39"/>
    </location>
</feature>
<evidence type="ECO:0000256" key="1">
    <source>
        <dbReference type="SAM" id="Phobius"/>
    </source>
</evidence>
<gene>
    <name evidence="2" type="ORF">B1B_08243</name>
</gene>
<evidence type="ECO:0000313" key="2">
    <source>
        <dbReference type="EMBL" id="EQD59356.1"/>
    </source>
</evidence>
<feature type="non-terminal residue" evidence="2">
    <location>
        <position position="40"/>
    </location>
</feature>
<keyword evidence="1" id="KW-0472">Membrane</keyword>
<comment type="caution">
    <text evidence="2">The sequence shown here is derived from an EMBL/GenBank/DDBJ whole genome shotgun (WGS) entry which is preliminary data.</text>
</comment>
<protein>
    <submittedName>
        <fullName evidence="2">Uncharacterized protein</fullName>
    </submittedName>
</protein>
<accession>T1AFS2</accession>
<reference evidence="2" key="1">
    <citation type="submission" date="2013-08" db="EMBL/GenBank/DDBJ databases">
        <authorList>
            <person name="Mendez C."/>
            <person name="Richter M."/>
            <person name="Ferrer M."/>
            <person name="Sanchez J."/>
        </authorList>
    </citation>
    <scope>NUCLEOTIDE SEQUENCE</scope>
</reference>
<reference evidence="2" key="2">
    <citation type="journal article" date="2014" name="ISME J.">
        <title>Microbial stratification in low pH oxic and suboxic macroscopic growths along an acid mine drainage.</title>
        <authorList>
            <person name="Mendez-Garcia C."/>
            <person name="Mesa V."/>
            <person name="Sprenger R.R."/>
            <person name="Richter M."/>
            <person name="Diez M.S."/>
            <person name="Solano J."/>
            <person name="Bargiela R."/>
            <person name="Golyshina O.V."/>
            <person name="Manteca A."/>
            <person name="Ramos J.L."/>
            <person name="Gallego J.R."/>
            <person name="Llorente I."/>
            <person name="Martins Dos Santos V.A."/>
            <person name="Jensen O.N."/>
            <person name="Pelaez A.I."/>
            <person name="Sanchez J."/>
            <person name="Ferrer M."/>
        </authorList>
    </citation>
    <scope>NUCLEOTIDE SEQUENCE</scope>
</reference>
<organism evidence="2">
    <name type="scientific">mine drainage metagenome</name>
    <dbReference type="NCBI Taxonomy" id="410659"/>
    <lineage>
        <taxon>unclassified sequences</taxon>
        <taxon>metagenomes</taxon>
        <taxon>ecological metagenomes</taxon>
    </lineage>
</organism>
<name>T1AFS2_9ZZZZ</name>
<sequence length="40" mass="4389">MVEEAASKNDLARTLSFKDLFFLSFGGMSPLLSILTYGAF</sequence>
<dbReference type="AlphaFoldDB" id="T1AFS2"/>
<proteinExistence type="predicted"/>
<keyword evidence="1" id="KW-0812">Transmembrane</keyword>